<comment type="cofactor">
    <cofactor evidence="1">
        <name>a divalent metal cation</name>
        <dbReference type="ChEBI" id="CHEBI:60240"/>
    </cofactor>
</comment>
<dbReference type="GO" id="GO:0046872">
    <property type="term" value="F:metal ion binding"/>
    <property type="evidence" value="ECO:0007669"/>
    <property type="project" value="UniProtKB-KW"/>
</dbReference>
<feature type="domain" description="DDE Tnp4" evidence="3">
    <location>
        <begin position="180"/>
        <end position="289"/>
    </location>
</feature>
<reference evidence="4 5" key="1">
    <citation type="submission" date="2015-08" db="EMBL/GenBank/DDBJ databases">
        <title>Next Generation Sequencing and Analysis of the Genome of Puccinia sorghi L Schw, the Causal Agent of Maize Common Rust.</title>
        <authorList>
            <person name="Rochi L."/>
            <person name="Burguener G."/>
            <person name="Darino M."/>
            <person name="Turjanski A."/>
            <person name="Kreff E."/>
            <person name="Dieguez M.J."/>
            <person name="Sacco F."/>
        </authorList>
    </citation>
    <scope>NUCLEOTIDE SEQUENCE [LARGE SCALE GENOMIC DNA]</scope>
    <source>
        <strain evidence="4 5">RO10H11247</strain>
    </source>
</reference>
<keyword evidence="2" id="KW-0479">Metal-binding</keyword>
<protein>
    <recommendedName>
        <fullName evidence="3">DDE Tnp4 domain-containing protein</fullName>
    </recommendedName>
</protein>
<dbReference type="AlphaFoldDB" id="A0A0L6U6Q7"/>
<dbReference type="EMBL" id="LAVV01015071">
    <property type="protein sequence ID" value="KNZ44196.1"/>
    <property type="molecule type" value="Genomic_DNA"/>
</dbReference>
<dbReference type="STRING" id="27349.A0A0L6U6Q7"/>
<dbReference type="Proteomes" id="UP000037035">
    <property type="component" value="Unassembled WGS sequence"/>
</dbReference>
<evidence type="ECO:0000313" key="4">
    <source>
        <dbReference type="EMBL" id="KNZ44196.1"/>
    </source>
</evidence>
<sequence>MEASPESLFESDSSDLEELVASLISIKKRCYLPRIPYVSAIVSEPGIVNQRTPCFPQQLKHSAKTCLRSVDCHFKVNGHVWKQNIVTCFGFFLQGIQWICDFIVILYCSRVVEAILSLESLDSNQKVVVCPNDQGQDKMASQISCFTGFKNCAGFIDGTLLPLKDKQMIEPQDYHLQKGIHNTCLWENSDLHLQEGKLFSPGQYLLADSGFLTESNLVLAFKKPPHRQITCFQKKFNQCLDSLRVCNKHCIGILKGQFQLLQGLRLELTLVKSMERITQWVGACVILNNYLLNGKTPSISVGAESLITEKPKPD</sequence>
<dbReference type="VEuPathDB" id="FungiDB:VP01_941g16"/>
<gene>
    <name evidence="4" type="ORF">VP01_941g16</name>
</gene>
<dbReference type="Pfam" id="PF13359">
    <property type="entry name" value="DDE_Tnp_4"/>
    <property type="match status" value="1"/>
</dbReference>
<evidence type="ECO:0000259" key="3">
    <source>
        <dbReference type="Pfam" id="PF13359"/>
    </source>
</evidence>
<dbReference type="InterPro" id="IPR027806">
    <property type="entry name" value="HARBI1_dom"/>
</dbReference>
<evidence type="ECO:0000256" key="2">
    <source>
        <dbReference type="ARBA" id="ARBA00022723"/>
    </source>
</evidence>
<name>A0A0L6U6Q7_9BASI</name>
<evidence type="ECO:0000313" key="5">
    <source>
        <dbReference type="Proteomes" id="UP000037035"/>
    </source>
</evidence>
<accession>A0A0L6U6Q7</accession>
<proteinExistence type="predicted"/>
<comment type="caution">
    <text evidence="4">The sequence shown here is derived from an EMBL/GenBank/DDBJ whole genome shotgun (WGS) entry which is preliminary data.</text>
</comment>
<keyword evidence="5" id="KW-1185">Reference proteome</keyword>
<organism evidence="4 5">
    <name type="scientific">Puccinia sorghi</name>
    <dbReference type="NCBI Taxonomy" id="27349"/>
    <lineage>
        <taxon>Eukaryota</taxon>
        <taxon>Fungi</taxon>
        <taxon>Dikarya</taxon>
        <taxon>Basidiomycota</taxon>
        <taxon>Pucciniomycotina</taxon>
        <taxon>Pucciniomycetes</taxon>
        <taxon>Pucciniales</taxon>
        <taxon>Pucciniaceae</taxon>
        <taxon>Puccinia</taxon>
    </lineage>
</organism>
<evidence type="ECO:0000256" key="1">
    <source>
        <dbReference type="ARBA" id="ARBA00001968"/>
    </source>
</evidence>